<dbReference type="GO" id="GO:0008270">
    <property type="term" value="F:zinc ion binding"/>
    <property type="evidence" value="ECO:0007669"/>
    <property type="project" value="InterPro"/>
</dbReference>
<gene>
    <name evidence="1" type="ORF">AMORRO_LOCUS16067</name>
</gene>
<dbReference type="AlphaFoldDB" id="A0A9N9J5B0"/>
<evidence type="ECO:0000313" key="2">
    <source>
        <dbReference type="Proteomes" id="UP000789342"/>
    </source>
</evidence>
<dbReference type="GO" id="GO:0003676">
    <property type="term" value="F:nucleic acid binding"/>
    <property type="evidence" value="ECO:0007669"/>
    <property type="project" value="InterPro"/>
</dbReference>
<feature type="non-terminal residue" evidence="1">
    <location>
        <position position="228"/>
    </location>
</feature>
<dbReference type="EMBL" id="CAJVPV010041933">
    <property type="protein sequence ID" value="CAG8763031.1"/>
    <property type="molecule type" value="Genomic_DNA"/>
</dbReference>
<reference evidence="1" key="1">
    <citation type="submission" date="2021-06" db="EMBL/GenBank/DDBJ databases">
        <authorList>
            <person name="Kallberg Y."/>
            <person name="Tangrot J."/>
            <person name="Rosling A."/>
        </authorList>
    </citation>
    <scope>NUCLEOTIDE SEQUENCE</scope>
    <source>
        <strain evidence="1">CL551</strain>
    </source>
</reference>
<dbReference type="SUPFAM" id="SSF57756">
    <property type="entry name" value="Retrovirus zinc finger-like domains"/>
    <property type="match status" value="1"/>
</dbReference>
<sequence length="228" mass="26387">YGWDIASALPDTQDDWMKGKDLLIEKAKTLVEIKKVKQQKIYESAKTNNVAYGENKYYDSNKFFHSNYRNKNKISNSSKCYICEEYGHYANEYPSDSNKDNYKQRAYYSTAYNILENENTGIKISNRLVGAWHIFIFQGINNANELSKSTSLSINRGTKYLVRNGNRKAKQNTGNYISIQFPQASKNIAGNQSNILNSKKKMQKMEISNRLEMTKCYTTRKDIQIRGI</sequence>
<accession>A0A9N9J5B0</accession>
<evidence type="ECO:0000313" key="1">
    <source>
        <dbReference type="EMBL" id="CAG8763031.1"/>
    </source>
</evidence>
<proteinExistence type="predicted"/>
<name>A0A9N9J5B0_9GLOM</name>
<dbReference type="InterPro" id="IPR036875">
    <property type="entry name" value="Znf_CCHC_sf"/>
</dbReference>
<organism evidence="1 2">
    <name type="scientific">Acaulospora morrowiae</name>
    <dbReference type="NCBI Taxonomy" id="94023"/>
    <lineage>
        <taxon>Eukaryota</taxon>
        <taxon>Fungi</taxon>
        <taxon>Fungi incertae sedis</taxon>
        <taxon>Mucoromycota</taxon>
        <taxon>Glomeromycotina</taxon>
        <taxon>Glomeromycetes</taxon>
        <taxon>Diversisporales</taxon>
        <taxon>Acaulosporaceae</taxon>
        <taxon>Acaulospora</taxon>
    </lineage>
</organism>
<protein>
    <submittedName>
        <fullName evidence="1">6348_t:CDS:1</fullName>
    </submittedName>
</protein>
<comment type="caution">
    <text evidence="1">The sequence shown here is derived from an EMBL/GenBank/DDBJ whole genome shotgun (WGS) entry which is preliminary data.</text>
</comment>
<dbReference type="Proteomes" id="UP000789342">
    <property type="component" value="Unassembled WGS sequence"/>
</dbReference>
<keyword evidence="2" id="KW-1185">Reference proteome</keyword>